<dbReference type="PANTHER" id="PTHR42760:SF115">
    <property type="entry name" value="3-OXOACYL-[ACYL-CARRIER-PROTEIN] REDUCTASE FABG"/>
    <property type="match status" value="1"/>
</dbReference>
<organism evidence="4 5">
    <name type="scientific">Streptomyces macrosporus</name>
    <dbReference type="NCBI Taxonomy" id="44032"/>
    <lineage>
        <taxon>Bacteria</taxon>
        <taxon>Bacillati</taxon>
        <taxon>Actinomycetota</taxon>
        <taxon>Actinomycetes</taxon>
        <taxon>Kitasatosporales</taxon>
        <taxon>Streptomycetaceae</taxon>
        <taxon>Streptomyces</taxon>
    </lineage>
</organism>
<dbReference type="SMART" id="SM00822">
    <property type="entry name" value="PKS_KR"/>
    <property type="match status" value="1"/>
</dbReference>
<dbReference type="SUPFAM" id="SSF51735">
    <property type="entry name" value="NAD(P)-binding Rossmann-fold domains"/>
    <property type="match status" value="1"/>
</dbReference>
<dbReference type="Pfam" id="PF13561">
    <property type="entry name" value="adh_short_C2"/>
    <property type="match status" value="1"/>
</dbReference>
<dbReference type="EMBL" id="BAAASZ010000027">
    <property type="protein sequence ID" value="GAA2452263.1"/>
    <property type="molecule type" value="Genomic_DNA"/>
</dbReference>
<dbReference type="InterPro" id="IPR036291">
    <property type="entry name" value="NAD(P)-bd_dom_sf"/>
</dbReference>
<gene>
    <name evidence="4" type="ORF">GCM10010405_40020</name>
</gene>
<dbReference type="CDD" id="cd05233">
    <property type="entry name" value="SDR_c"/>
    <property type="match status" value="1"/>
</dbReference>
<dbReference type="InterPro" id="IPR057326">
    <property type="entry name" value="KR_dom"/>
</dbReference>
<dbReference type="Gene3D" id="3.40.50.720">
    <property type="entry name" value="NAD(P)-binding Rossmann-like Domain"/>
    <property type="match status" value="1"/>
</dbReference>
<dbReference type="InterPro" id="IPR002347">
    <property type="entry name" value="SDR_fam"/>
</dbReference>
<evidence type="ECO:0000313" key="4">
    <source>
        <dbReference type="EMBL" id="GAA2452263.1"/>
    </source>
</evidence>
<evidence type="ECO:0000313" key="5">
    <source>
        <dbReference type="Proteomes" id="UP001501638"/>
    </source>
</evidence>
<dbReference type="PANTHER" id="PTHR42760">
    <property type="entry name" value="SHORT-CHAIN DEHYDROGENASES/REDUCTASES FAMILY MEMBER"/>
    <property type="match status" value="1"/>
</dbReference>
<protein>
    <submittedName>
        <fullName evidence="4">SDR family oxidoreductase</fullName>
    </submittedName>
</protein>
<proteinExistence type="inferred from homology"/>
<sequence length="257" mass="26798">MNAYANRKAVVTGGTHGMGRAIVDALLDGGAEVLLTGRDEGNLEAARAELPDRAHVVRSDVTDLADVDALAATVGERLGRIDFLFVNAGYSRLEPYDAVTEETYDRTFAVNAKGAFFTAQRLAPLVRDGGSIVFTTSVANKSGFPGMTVYAGAKAAVWAFAQGLAAELLPRGIRVNAVSPGFVRTPTMGVYGVTAEERAAFEKEGAEATPMGRIGSPAEVARAALFLAADATFTTGVELPVDGGINQNITAPHPARA</sequence>
<comment type="caution">
    <text evidence="4">The sequence shown here is derived from an EMBL/GenBank/DDBJ whole genome shotgun (WGS) entry which is preliminary data.</text>
</comment>
<reference evidence="5" key="1">
    <citation type="journal article" date="2019" name="Int. J. Syst. Evol. Microbiol.">
        <title>The Global Catalogue of Microorganisms (GCM) 10K type strain sequencing project: providing services to taxonomists for standard genome sequencing and annotation.</title>
        <authorList>
            <consortium name="The Broad Institute Genomics Platform"/>
            <consortium name="The Broad Institute Genome Sequencing Center for Infectious Disease"/>
            <person name="Wu L."/>
            <person name="Ma J."/>
        </authorList>
    </citation>
    <scope>NUCLEOTIDE SEQUENCE [LARGE SCALE GENOMIC DNA]</scope>
    <source>
        <strain evidence="5">JCM 6305</strain>
    </source>
</reference>
<name>A0ABP5XGG2_9ACTN</name>
<evidence type="ECO:0000256" key="1">
    <source>
        <dbReference type="ARBA" id="ARBA00006484"/>
    </source>
</evidence>
<feature type="domain" description="Ketoreductase" evidence="3">
    <location>
        <begin position="7"/>
        <end position="181"/>
    </location>
</feature>
<dbReference type="PRINTS" id="PR00081">
    <property type="entry name" value="GDHRDH"/>
</dbReference>
<keyword evidence="5" id="KW-1185">Reference proteome</keyword>
<dbReference type="PRINTS" id="PR00080">
    <property type="entry name" value="SDRFAMILY"/>
</dbReference>
<comment type="similarity">
    <text evidence="1">Belongs to the short-chain dehydrogenases/reductases (SDR) family.</text>
</comment>
<evidence type="ECO:0000259" key="3">
    <source>
        <dbReference type="SMART" id="SM00822"/>
    </source>
</evidence>
<dbReference type="InterPro" id="IPR020904">
    <property type="entry name" value="Sc_DH/Rdtase_CS"/>
</dbReference>
<dbReference type="Proteomes" id="UP001501638">
    <property type="component" value="Unassembled WGS sequence"/>
</dbReference>
<dbReference type="RefSeq" id="WP_344325216.1">
    <property type="nucleotide sequence ID" value="NZ_BAAASZ010000027.1"/>
</dbReference>
<dbReference type="PROSITE" id="PS00061">
    <property type="entry name" value="ADH_SHORT"/>
    <property type="match status" value="1"/>
</dbReference>
<accession>A0ABP5XGG2</accession>
<keyword evidence="2" id="KW-0560">Oxidoreductase</keyword>
<evidence type="ECO:0000256" key="2">
    <source>
        <dbReference type="ARBA" id="ARBA00023002"/>
    </source>
</evidence>